<dbReference type="EMBL" id="OU892283">
    <property type="protein sequence ID" value="CAG9771818.1"/>
    <property type="molecule type" value="Genomic_DNA"/>
</dbReference>
<evidence type="ECO:0008006" key="4">
    <source>
        <dbReference type="Google" id="ProtNLM"/>
    </source>
</evidence>
<gene>
    <name evidence="2" type="ORF">CEUTPL_LOCUS12243</name>
</gene>
<sequence length="384" mass="42725">MRFGFWAYFLLIILVSLVGSEDYGQSKNPNPAKHCNNYVVVVAAIPAGSEQKPTPVATATLISDRIGLGDLGATAQAASRLFDPMMPYRPRRKTIVIPPYVPPQEYHHVHEESHVTSSYTQVNETYITITTYNTNITNYHLNETFNNISNVQINENIITKNISIDTINLIDYDINDIKSFFQGILGRRAHNHKGKNIIVFRLQKSVFSIMPYIKLVTLPVPKNLRRSIRFPLNWPRSQNKPGGIPKCGSFATYGFGKSSKQNVLFTDRKGTPLELQCFVDSQGNAKDFSNCAAPQTGPIMCGEVQVGILVDGNECHGFGRQGGRKAVDFVPIETIFNFVVDFMEGEEAGTTPKLPIGIERSTNTGVYIQFNPNVLLILAIIIVL</sequence>
<protein>
    <recommendedName>
        <fullName evidence="4">Peptidase S1 domain-containing protein</fullName>
    </recommendedName>
</protein>
<organism evidence="2 3">
    <name type="scientific">Ceutorhynchus assimilis</name>
    <name type="common">cabbage seed weevil</name>
    <dbReference type="NCBI Taxonomy" id="467358"/>
    <lineage>
        <taxon>Eukaryota</taxon>
        <taxon>Metazoa</taxon>
        <taxon>Ecdysozoa</taxon>
        <taxon>Arthropoda</taxon>
        <taxon>Hexapoda</taxon>
        <taxon>Insecta</taxon>
        <taxon>Pterygota</taxon>
        <taxon>Neoptera</taxon>
        <taxon>Endopterygota</taxon>
        <taxon>Coleoptera</taxon>
        <taxon>Polyphaga</taxon>
        <taxon>Cucujiformia</taxon>
        <taxon>Curculionidae</taxon>
        <taxon>Ceutorhynchinae</taxon>
        <taxon>Ceutorhynchus</taxon>
    </lineage>
</organism>
<reference evidence="2" key="1">
    <citation type="submission" date="2022-01" db="EMBL/GenBank/DDBJ databases">
        <authorList>
            <person name="King R."/>
        </authorList>
    </citation>
    <scope>NUCLEOTIDE SEQUENCE</scope>
</reference>
<proteinExistence type="predicted"/>
<evidence type="ECO:0000313" key="3">
    <source>
        <dbReference type="Proteomes" id="UP001152799"/>
    </source>
</evidence>
<keyword evidence="3" id="KW-1185">Reference proteome</keyword>
<evidence type="ECO:0000313" key="2">
    <source>
        <dbReference type="EMBL" id="CAG9771818.1"/>
    </source>
</evidence>
<evidence type="ECO:0000256" key="1">
    <source>
        <dbReference type="SAM" id="SignalP"/>
    </source>
</evidence>
<keyword evidence="1" id="KW-0732">Signal</keyword>
<feature type="chain" id="PRO_5040140783" description="Peptidase S1 domain-containing protein" evidence="1">
    <location>
        <begin position="21"/>
        <end position="384"/>
    </location>
</feature>
<name>A0A9N9QRH3_9CUCU</name>
<dbReference type="Proteomes" id="UP001152799">
    <property type="component" value="Chromosome 7"/>
</dbReference>
<accession>A0A9N9QRH3</accession>
<dbReference type="AlphaFoldDB" id="A0A9N9QRH3"/>
<feature type="signal peptide" evidence="1">
    <location>
        <begin position="1"/>
        <end position="20"/>
    </location>
</feature>